<accession>A0A9W7BBD8</accession>
<reference evidence="3" key="1">
    <citation type="journal article" date="2023" name="Commun. Biol.">
        <title>Genome analysis of Parmales, the sister group of diatoms, reveals the evolutionary specialization of diatoms from phago-mixotrophs to photoautotrophs.</title>
        <authorList>
            <person name="Ban H."/>
            <person name="Sato S."/>
            <person name="Yoshikawa S."/>
            <person name="Yamada K."/>
            <person name="Nakamura Y."/>
            <person name="Ichinomiya M."/>
            <person name="Sato N."/>
            <person name="Blanc-Mathieu R."/>
            <person name="Endo H."/>
            <person name="Kuwata A."/>
            <person name="Ogata H."/>
        </authorList>
    </citation>
    <scope>NUCLEOTIDE SEQUENCE [LARGE SCALE GENOMIC DNA]</scope>
    <source>
        <strain evidence="3">NIES 3699</strain>
    </source>
</reference>
<keyword evidence="1" id="KW-1133">Transmembrane helix</keyword>
<sequence>MASQVASAPSTINAVEKALSQCTCFTQEEASTLISLILSKQKTSNGAPPPQQQQQPGVKQLEQSIAVNAITAHDTKQRNARSSSVKERQSKRVGLACIEPFVIDSKNTLGARLLGFQGARVLWMWMRPPYVYVTWTMFLTSMILSCLAFIEVIDKQYSWTILCALPVWCSMFSTFNVELMKQILQNFDAMLILGYSTVGCFSLVISLEDSRFVVPLVGWIGFVNCVFVDASPEKLRVTSGLVGTIFLMLYLIAVNVCIWLKSFPNLTLHHITIGETTYSSASITFICFCNCIFYYLNMLYHMTFNPAKYTLVRSAMRSVKVEVKSAEILTTVQKRLSISKKGSSSGIALKPFSRSIVKEIRSTVKETSSMMSEKSTGEH</sequence>
<comment type="caution">
    <text evidence="2">The sequence shown here is derived from an EMBL/GenBank/DDBJ whole genome shotgun (WGS) entry which is preliminary data.</text>
</comment>
<keyword evidence="3" id="KW-1185">Reference proteome</keyword>
<evidence type="ECO:0000256" key="1">
    <source>
        <dbReference type="SAM" id="Phobius"/>
    </source>
</evidence>
<keyword evidence="1" id="KW-0812">Transmembrane</keyword>
<dbReference type="Proteomes" id="UP001165160">
    <property type="component" value="Unassembled WGS sequence"/>
</dbReference>
<feature type="transmembrane region" description="Helical" evidence="1">
    <location>
        <begin position="281"/>
        <end position="300"/>
    </location>
</feature>
<feature type="transmembrane region" description="Helical" evidence="1">
    <location>
        <begin position="130"/>
        <end position="150"/>
    </location>
</feature>
<feature type="transmembrane region" description="Helical" evidence="1">
    <location>
        <begin position="156"/>
        <end position="175"/>
    </location>
</feature>
<dbReference type="AlphaFoldDB" id="A0A9W7BBD8"/>
<protein>
    <submittedName>
        <fullName evidence="2">Uncharacterized protein</fullName>
    </submittedName>
</protein>
<dbReference type="EMBL" id="BRXX01000042">
    <property type="protein sequence ID" value="GMH84855.1"/>
    <property type="molecule type" value="Genomic_DNA"/>
</dbReference>
<feature type="transmembrane region" description="Helical" evidence="1">
    <location>
        <begin position="240"/>
        <end position="261"/>
    </location>
</feature>
<organism evidence="2 3">
    <name type="scientific">Triparma verrucosa</name>
    <dbReference type="NCBI Taxonomy" id="1606542"/>
    <lineage>
        <taxon>Eukaryota</taxon>
        <taxon>Sar</taxon>
        <taxon>Stramenopiles</taxon>
        <taxon>Ochrophyta</taxon>
        <taxon>Bolidophyceae</taxon>
        <taxon>Parmales</taxon>
        <taxon>Triparmaceae</taxon>
        <taxon>Triparma</taxon>
    </lineage>
</organism>
<evidence type="ECO:0000313" key="2">
    <source>
        <dbReference type="EMBL" id="GMH84855.1"/>
    </source>
</evidence>
<feature type="transmembrane region" description="Helical" evidence="1">
    <location>
        <begin position="187"/>
        <end position="206"/>
    </location>
</feature>
<feature type="transmembrane region" description="Helical" evidence="1">
    <location>
        <begin position="212"/>
        <end position="228"/>
    </location>
</feature>
<proteinExistence type="predicted"/>
<name>A0A9W7BBD8_9STRA</name>
<keyword evidence="1" id="KW-0472">Membrane</keyword>
<gene>
    <name evidence="2" type="ORF">TrVE_jg1510</name>
</gene>
<evidence type="ECO:0000313" key="3">
    <source>
        <dbReference type="Proteomes" id="UP001165160"/>
    </source>
</evidence>